<evidence type="ECO:0000313" key="2">
    <source>
        <dbReference type="Proteomes" id="UP000325529"/>
    </source>
</evidence>
<dbReference type="Proteomes" id="UP000325529">
    <property type="component" value="Chromosome"/>
</dbReference>
<dbReference type="Gene3D" id="3.40.50.300">
    <property type="entry name" value="P-loop containing nucleotide triphosphate hydrolases"/>
    <property type="match status" value="1"/>
</dbReference>
<dbReference type="InterPro" id="IPR027417">
    <property type="entry name" value="P-loop_NTPase"/>
</dbReference>
<dbReference type="AlphaFoldDB" id="A0A5J6GB21"/>
<protein>
    <recommendedName>
        <fullName evidence="3">Thymidylate kinase-like domain-containing protein</fullName>
    </recommendedName>
</protein>
<dbReference type="RefSeq" id="WP_055543464.1">
    <property type="nucleotide sequence ID" value="NZ_CP023699.1"/>
</dbReference>
<name>A0A5J6GB21_STRKN</name>
<accession>A0A5J6GB21</accession>
<dbReference type="SUPFAM" id="SSF52540">
    <property type="entry name" value="P-loop containing nucleoside triphosphate hydrolases"/>
    <property type="match status" value="1"/>
</dbReference>
<sequence length="204" mass="22741">MGDFWVLLGADYCGKSAVLEELAAREGRVLPVSVDPAALDEEYQVLTELRRTLGRMAPGRHSPDYTMAILNVAVAYHLDRLHRAPDGRTPLLDSYYYKILAKCRLFGLDEEPWRSYWSSLPQPAGVVFLDTDPEVAWRRSGSGARLNRLEYHGSSPTREGFVRFQRELRGALVDGAGHLFVEHVPGDEAGVAATADLVLRAMKE</sequence>
<evidence type="ECO:0008006" key="3">
    <source>
        <dbReference type="Google" id="ProtNLM"/>
    </source>
</evidence>
<gene>
    <name evidence="1" type="ORF">CP970_09645</name>
</gene>
<dbReference type="KEGG" id="ska:CP970_09645"/>
<evidence type="ECO:0000313" key="1">
    <source>
        <dbReference type="EMBL" id="QEU91108.1"/>
    </source>
</evidence>
<keyword evidence="2" id="KW-1185">Reference proteome</keyword>
<dbReference type="EMBL" id="CP023699">
    <property type="protein sequence ID" value="QEU91108.1"/>
    <property type="molecule type" value="Genomic_DNA"/>
</dbReference>
<proteinExistence type="predicted"/>
<dbReference type="OrthoDB" id="4274321at2"/>
<organism evidence="1 2">
    <name type="scientific">Streptomyces kanamyceticus</name>
    <dbReference type="NCBI Taxonomy" id="1967"/>
    <lineage>
        <taxon>Bacteria</taxon>
        <taxon>Bacillati</taxon>
        <taxon>Actinomycetota</taxon>
        <taxon>Actinomycetes</taxon>
        <taxon>Kitasatosporales</taxon>
        <taxon>Streptomycetaceae</taxon>
        <taxon>Streptomyces</taxon>
    </lineage>
</organism>
<reference evidence="1 2" key="1">
    <citation type="submission" date="2017-09" db="EMBL/GenBank/DDBJ databases">
        <authorList>
            <person name="Lee N."/>
            <person name="Cho B.-K."/>
        </authorList>
    </citation>
    <scope>NUCLEOTIDE SEQUENCE [LARGE SCALE GENOMIC DNA]</scope>
    <source>
        <strain evidence="1 2">ATCC 12853</strain>
    </source>
</reference>